<dbReference type="FunFam" id="3.30.70.270:FF:000001">
    <property type="entry name" value="Diguanylate cyclase domain protein"/>
    <property type="match status" value="1"/>
</dbReference>
<comment type="caution">
    <text evidence="3">The sequence shown here is derived from an EMBL/GenBank/DDBJ whole genome shotgun (WGS) entry which is preliminary data.</text>
</comment>
<protein>
    <submittedName>
        <fullName evidence="3">Diguanylate cyclase</fullName>
    </submittedName>
</protein>
<dbReference type="CDD" id="cd01949">
    <property type="entry name" value="GGDEF"/>
    <property type="match status" value="1"/>
</dbReference>
<dbReference type="InterPro" id="IPR029016">
    <property type="entry name" value="GAF-like_dom_sf"/>
</dbReference>
<evidence type="ECO:0000256" key="1">
    <source>
        <dbReference type="SAM" id="Coils"/>
    </source>
</evidence>
<dbReference type="GO" id="GO:1902201">
    <property type="term" value="P:negative regulation of bacterial-type flagellum-dependent cell motility"/>
    <property type="evidence" value="ECO:0007669"/>
    <property type="project" value="TreeGrafter"/>
</dbReference>
<dbReference type="PROSITE" id="PS50887">
    <property type="entry name" value="GGDEF"/>
    <property type="match status" value="1"/>
</dbReference>
<dbReference type="Gene3D" id="3.30.70.270">
    <property type="match status" value="1"/>
</dbReference>
<keyword evidence="4" id="KW-1185">Reference proteome</keyword>
<keyword evidence="1" id="KW-0175">Coiled coil</keyword>
<dbReference type="GO" id="GO:0043709">
    <property type="term" value="P:cell adhesion involved in single-species biofilm formation"/>
    <property type="evidence" value="ECO:0007669"/>
    <property type="project" value="TreeGrafter"/>
</dbReference>
<dbReference type="InterPro" id="IPR050469">
    <property type="entry name" value="Diguanylate_Cyclase"/>
</dbReference>
<dbReference type="Gene3D" id="3.30.450.40">
    <property type="match status" value="1"/>
</dbReference>
<dbReference type="AlphaFoldDB" id="A0A178MKC5"/>
<proteinExistence type="predicted"/>
<organism evidence="3 4">
    <name type="scientific">Chloroflexus islandicus</name>
    <dbReference type="NCBI Taxonomy" id="1707952"/>
    <lineage>
        <taxon>Bacteria</taxon>
        <taxon>Bacillati</taxon>
        <taxon>Chloroflexota</taxon>
        <taxon>Chloroflexia</taxon>
        <taxon>Chloroflexales</taxon>
        <taxon>Chloroflexineae</taxon>
        <taxon>Chloroflexaceae</taxon>
        <taxon>Chloroflexus</taxon>
    </lineage>
</organism>
<dbReference type="SUPFAM" id="SSF55073">
    <property type="entry name" value="Nucleotide cyclase"/>
    <property type="match status" value="1"/>
</dbReference>
<dbReference type="SUPFAM" id="SSF55781">
    <property type="entry name" value="GAF domain-like"/>
    <property type="match status" value="1"/>
</dbReference>
<dbReference type="EMBL" id="LWQS01000030">
    <property type="protein sequence ID" value="OAN48587.1"/>
    <property type="molecule type" value="Genomic_DNA"/>
</dbReference>
<dbReference type="InterPro" id="IPR000160">
    <property type="entry name" value="GGDEF_dom"/>
</dbReference>
<dbReference type="PANTHER" id="PTHR45138:SF9">
    <property type="entry name" value="DIGUANYLATE CYCLASE DGCM-RELATED"/>
    <property type="match status" value="1"/>
</dbReference>
<dbReference type="GO" id="GO:0052621">
    <property type="term" value="F:diguanylate cyclase activity"/>
    <property type="evidence" value="ECO:0007669"/>
    <property type="project" value="TreeGrafter"/>
</dbReference>
<dbReference type="InterPro" id="IPR029787">
    <property type="entry name" value="Nucleotide_cyclase"/>
</dbReference>
<evidence type="ECO:0000313" key="3">
    <source>
        <dbReference type="EMBL" id="OAN48587.1"/>
    </source>
</evidence>
<accession>A0A178MKC5</accession>
<dbReference type="Pfam" id="PF00990">
    <property type="entry name" value="GGDEF"/>
    <property type="match status" value="1"/>
</dbReference>
<dbReference type="NCBIfam" id="TIGR00254">
    <property type="entry name" value="GGDEF"/>
    <property type="match status" value="1"/>
</dbReference>
<dbReference type="GO" id="GO:0005886">
    <property type="term" value="C:plasma membrane"/>
    <property type="evidence" value="ECO:0007669"/>
    <property type="project" value="TreeGrafter"/>
</dbReference>
<dbReference type="Proteomes" id="UP000078287">
    <property type="component" value="Unassembled WGS sequence"/>
</dbReference>
<gene>
    <name evidence="3" type="ORF">A6A03_07385</name>
</gene>
<name>A0A178MKC5_9CHLR</name>
<dbReference type="PANTHER" id="PTHR45138">
    <property type="entry name" value="REGULATORY COMPONENTS OF SENSORY TRANSDUCTION SYSTEM"/>
    <property type="match status" value="1"/>
</dbReference>
<dbReference type="STRING" id="1707952.A6A03_07385"/>
<sequence length="367" mass="41759">MAAEPSDNPDLPLPPIPPNEEERLRELESYHILDTLPEQVYEDVVRLAAYICQTPMALVNLIDRDRQWSKARLGFADNEVDRKLAFCSYTINYPDDVFVVQDATCDPRFANNPFVRGDPYIRFYAGAPLVTANGYALGTVCVVDLQPHQLLPEQVEMLRVLSRHVVHHLELRRDLLQLEQRLLAHEQERHSLQAYLHSLETRLAEVQQQVLTDPLTGLLNRRGFDLRLNEEFDRARRYQAPLSLLLIDVDYFKEFNDTFGHVAGDETLRIVAQALNEGSRKHDFIARYGGEEFAVILPATGSDGAYVLAERLRRLVQQAAWPLRPVTISVGGASLTDDMLSVCDLIDRADQALYEAKRSGRNLCVVR</sequence>
<dbReference type="OrthoDB" id="9759607at2"/>
<reference evidence="3 4" key="1">
    <citation type="submission" date="2016-04" db="EMBL/GenBank/DDBJ databases">
        <title>Chloroflexus islandicus sp. nov., a thermophilic filamentous anoxygenic phototrophic bacterium from geyser Strokkur (Iceland).</title>
        <authorList>
            <person name="Gaisin V.A."/>
            <person name="Kalashnikov A.M."/>
            <person name="Sukhacheva M.V."/>
            <person name="Grouzdev D.S."/>
            <person name="Ivanov T.M."/>
            <person name="Kuznetsov B."/>
            <person name="Gorlenko V.M."/>
        </authorList>
    </citation>
    <scope>NUCLEOTIDE SEQUENCE [LARGE SCALE GENOMIC DNA]</scope>
    <source>
        <strain evidence="4">isl-2</strain>
    </source>
</reference>
<dbReference type="SMART" id="SM00267">
    <property type="entry name" value="GGDEF"/>
    <property type="match status" value="1"/>
</dbReference>
<feature type="domain" description="GGDEF" evidence="2">
    <location>
        <begin position="240"/>
        <end position="367"/>
    </location>
</feature>
<evidence type="ECO:0000259" key="2">
    <source>
        <dbReference type="PROSITE" id="PS50887"/>
    </source>
</evidence>
<evidence type="ECO:0000313" key="4">
    <source>
        <dbReference type="Proteomes" id="UP000078287"/>
    </source>
</evidence>
<dbReference type="InterPro" id="IPR043128">
    <property type="entry name" value="Rev_trsase/Diguanyl_cyclase"/>
</dbReference>
<feature type="coiled-coil region" evidence="1">
    <location>
        <begin position="168"/>
        <end position="209"/>
    </location>
</feature>